<evidence type="ECO:0008006" key="3">
    <source>
        <dbReference type="Google" id="ProtNLM"/>
    </source>
</evidence>
<sequence>MYISGSPIHKLSQDILHYIFLANADEADIIPSHPDQEWCEPDSPERPLVTARRSSQVCRAWRGIILNSASLWGRLLDLDGLQQQNPQWREEVLRRAGSTTPLWVSRAGPADPYERTPPVLKEFLYHVLDGNWERIEILFVRLWVEDFLKWVMASPTIRLPAPTLRSFTFLPPFFIDLRARCPVPCMFSNNAPGLEMFVAPILQFATESSRFTSLRSFSTSFPPKLSILTGAISYMPLLEKLEVFPCHDPLTHDFNLAQLLRDTTQITLPRLKELMLEGSFSTCLVLAKAIESAAGCILDFDGIGATRETLSRSVLVTLIRVFNKYFASHVDRYNAPDVMFIFDIQVTELKVGLGLQWWMNEMPCSFHFSWDNPCSLLGGEILRALFFPSTSALPTPPPDL</sequence>
<keyword evidence="2" id="KW-1185">Reference proteome</keyword>
<dbReference type="EMBL" id="NHYE01005237">
    <property type="protein sequence ID" value="PPQ75677.1"/>
    <property type="molecule type" value="Genomic_DNA"/>
</dbReference>
<comment type="caution">
    <text evidence="1">The sequence shown here is derived from an EMBL/GenBank/DDBJ whole genome shotgun (WGS) entry which is preliminary data.</text>
</comment>
<name>A0A409WAY2_9AGAR</name>
<feature type="non-terminal residue" evidence="1">
    <location>
        <position position="400"/>
    </location>
</feature>
<organism evidence="1 2">
    <name type="scientific">Gymnopilus dilepis</name>
    <dbReference type="NCBI Taxonomy" id="231916"/>
    <lineage>
        <taxon>Eukaryota</taxon>
        <taxon>Fungi</taxon>
        <taxon>Dikarya</taxon>
        <taxon>Basidiomycota</taxon>
        <taxon>Agaricomycotina</taxon>
        <taxon>Agaricomycetes</taxon>
        <taxon>Agaricomycetidae</taxon>
        <taxon>Agaricales</taxon>
        <taxon>Agaricineae</taxon>
        <taxon>Hymenogastraceae</taxon>
        <taxon>Gymnopilus</taxon>
    </lineage>
</organism>
<gene>
    <name evidence="1" type="ORF">CVT26_001856</name>
</gene>
<dbReference type="InParanoid" id="A0A409WAY2"/>
<dbReference type="Proteomes" id="UP000284706">
    <property type="component" value="Unassembled WGS sequence"/>
</dbReference>
<reference evidence="1 2" key="1">
    <citation type="journal article" date="2018" name="Evol. Lett.">
        <title>Horizontal gene cluster transfer increased hallucinogenic mushroom diversity.</title>
        <authorList>
            <person name="Reynolds H.T."/>
            <person name="Vijayakumar V."/>
            <person name="Gluck-Thaler E."/>
            <person name="Korotkin H.B."/>
            <person name="Matheny P.B."/>
            <person name="Slot J.C."/>
        </authorList>
    </citation>
    <scope>NUCLEOTIDE SEQUENCE [LARGE SCALE GENOMIC DNA]</scope>
    <source>
        <strain evidence="1 2">SRW20</strain>
    </source>
</reference>
<dbReference type="AlphaFoldDB" id="A0A409WAY2"/>
<evidence type="ECO:0000313" key="1">
    <source>
        <dbReference type="EMBL" id="PPQ75677.1"/>
    </source>
</evidence>
<dbReference type="OrthoDB" id="2979028at2759"/>
<accession>A0A409WAY2</accession>
<proteinExistence type="predicted"/>
<protein>
    <recommendedName>
        <fullName evidence="3">F-box domain-containing protein</fullName>
    </recommendedName>
</protein>
<evidence type="ECO:0000313" key="2">
    <source>
        <dbReference type="Proteomes" id="UP000284706"/>
    </source>
</evidence>